<comment type="caution">
    <text evidence="7">The sequence shown here is derived from an EMBL/GenBank/DDBJ whole genome shotgun (WGS) entry which is preliminary data.</text>
</comment>
<evidence type="ECO:0000259" key="5">
    <source>
        <dbReference type="Pfam" id="PF02879"/>
    </source>
</evidence>
<name>A0A224XDR4_9LACT</name>
<feature type="domain" description="Alpha-D-phosphohexomutase alpha/beta/alpha" evidence="6">
    <location>
        <begin position="279"/>
        <end position="393"/>
    </location>
</feature>
<sequence>MHITDLQNGSDIRGIAIATPEDAVTLTPEVAQAVGRGLVNWLVAEKQLGSQLEQEKLTVAVGQDSRLSGDALKTALIAGITSQGAHVIDTALSTTPAMFKATQFPDFDCDAAVMLTASHLPFYFNGIKIFSRDGGAEHDDIHYILTHTDKNTQKNLGHVSEKDLLTPYAQDLVNQIIAGTGLANPKPLTGYHIIVDAGNGTGGYFAEKVLSVLGANTSGSQFLEPDGHFPNHIPNPDNPEAMASIRQAVLTHQADLGVIFDTDVDRSAVVDQFGNTLNRNNLIAILAKIVLEQTPGATIVTNSPTSTHLKNFITQLGGKQVRYLCGYRNVINKAIQLNQAGIDTPLAIETSGHAAFRENDFLDDGAYVIAKILMLLPQLKADNRQLSDLISDLQQPIDTQEIRFKINLADYRSYGEQVISALGAFVTATADFDTDTDNEEGIRVNLTGTYGQGWFLLRMSLHEPLLVLQVENDVLGKNQLVFETLATFFNQCQPLDQSALEKLLS</sequence>
<dbReference type="PRINTS" id="PR00509">
    <property type="entry name" value="PGMPMM"/>
</dbReference>
<dbReference type="InterPro" id="IPR005845">
    <property type="entry name" value="A-D-PHexomutase_a/b/a-II"/>
</dbReference>
<comment type="cofactor">
    <cofactor evidence="1">
        <name>Mg(2+)</name>
        <dbReference type="ChEBI" id="CHEBI:18420"/>
    </cofactor>
</comment>
<evidence type="ECO:0000313" key="7">
    <source>
        <dbReference type="EMBL" id="GAX47733.1"/>
    </source>
</evidence>
<dbReference type="InterPro" id="IPR005846">
    <property type="entry name" value="A-D-PHexomutase_a/b/a-III"/>
</dbReference>
<dbReference type="PANTHER" id="PTHR42946:SF1">
    <property type="entry name" value="PHOSPHOGLUCOMUTASE (ALPHA-D-GLUCOSE-1,6-BISPHOSPHATE-DEPENDENT)"/>
    <property type="match status" value="1"/>
</dbReference>
<dbReference type="SUPFAM" id="SSF53738">
    <property type="entry name" value="Phosphoglucomutase, first 3 domains"/>
    <property type="match status" value="3"/>
</dbReference>
<dbReference type="InterPro" id="IPR016055">
    <property type="entry name" value="A-D-PHexomutase_a/b/a-I/II/III"/>
</dbReference>
<dbReference type="RefSeq" id="WP_094784781.1">
    <property type="nucleotide sequence ID" value="NZ_BEDT01000003.1"/>
</dbReference>
<dbReference type="EMBL" id="BEDT01000003">
    <property type="protein sequence ID" value="GAX47733.1"/>
    <property type="molecule type" value="Genomic_DNA"/>
</dbReference>
<dbReference type="Pfam" id="PF02880">
    <property type="entry name" value="PGM_PMM_III"/>
    <property type="match status" value="1"/>
</dbReference>
<gene>
    <name evidence="7" type="ORF">RsY01_1334</name>
</gene>
<evidence type="ECO:0000259" key="6">
    <source>
        <dbReference type="Pfam" id="PF02880"/>
    </source>
</evidence>
<dbReference type="CDD" id="cd03089">
    <property type="entry name" value="PMM_PGM"/>
    <property type="match status" value="1"/>
</dbReference>
<keyword evidence="8" id="KW-1185">Reference proteome</keyword>
<dbReference type="GO" id="GO:0005975">
    <property type="term" value="P:carbohydrate metabolic process"/>
    <property type="evidence" value="ECO:0007669"/>
    <property type="project" value="InterPro"/>
</dbReference>
<dbReference type="Gene3D" id="3.40.120.10">
    <property type="entry name" value="Alpha-D-Glucose-1,6-Bisphosphate, subunit A, domain 3"/>
    <property type="match status" value="3"/>
</dbReference>
<dbReference type="InterPro" id="IPR005844">
    <property type="entry name" value="A-D-PHexomutase_a/b/a-I"/>
</dbReference>
<dbReference type="Pfam" id="PF02878">
    <property type="entry name" value="PGM_PMM_I"/>
    <property type="match status" value="1"/>
</dbReference>
<dbReference type="Pfam" id="PF02879">
    <property type="entry name" value="PGM_PMM_II"/>
    <property type="match status" value="1"/>
</dbReference>
<reference evidence="8" key="1">
    <citation type="submission" date="2017-08" db="EMBL/GenBank/DDBJ databases">
        <title>Draft genome sequence of Lactococcus sp. strain Rs-Y01, isolated from the gut of the lower termite Reticulitermes speratus.</title>
        <authorList>
            <person name="Ohkuma M."/>
            <person name="Yuki M."/>
        </authorList>
    </citation>
    <scope>NUCLEOTIDE SEQUENCE [LARGE SCALE GENOMIC DNA]</scope>
    <source>
        <strain evidence="8">Rs-Y01</strain>
    </source>
</reference>
<dbReference type="OrthoDB" id="9806956at2"/>
<dbReference type="PANTHER" id="PTHR42946">
    <property type="entry name" value="PHOSPHOHEXOSE MUTASE"/>
    <property type="match status" value="1"/>
</dbReference>
<evidence type="ECO:0000256" key="1">
    <source>
        <dbReference type="ARBA" id="ARBA00001946"/>
    </source>
</evidence>
<comment type="similarity">
    <text evidence="2">Belongs to the phosphohexose mutase family.</text>
</comment>
<proteinExistence type="inferred from homology"/>
<organism evidence="7 8">
    <name type="scientific">Pseudolactococcus reticulitermitis</name>
    <dbReference type="NCBI Taxonomy" id="2025039"/>
    <lineage>
        <taxon>Bacteria</taxon>
        <taxon>Bacillati</taxon>
        <taxon>Bacillota</taxon>
        <taxon>Bacilli</taxon>
        <taxon>Lactobacillales</taxon>
        <taxon>Streptococcaceae</taxon>
        <taxon>Pseudolactococcus</taxon>
    </lineage>
</organism>
<dbReference type="GO" id="GO:0004615">
    <property type="term" value="F:phosphomannomutase activity"/>
    <property type="evidence" value="ECO:0007669"/>
    <property type="project" value="TreeGrafter"/>
</dbReference>
<dbReference type="FunFam" id="3.40.120.10:FF:000010">
    <property type="entry name" value="phosphomannomutase/phosphoglucomutase isoform X1"/>
    <property type="match status" value="1"/>
</dbReference>
<accession>A0A224XDR4</accession>
<evidence type="ECO:0000256" key="3">
    <source>
        <dbReference type="ARBA" id="ARBA00022553"/>
    </source>
</evidence>
<evidence type="ECO:0000259" key="4">
    <source>
        <dbReference type="Pfam" id="PF02878"/>
    </source>
</evidence>
<feature type="domain" description="Alpha-D-phosphohexomutase alpha/beta/alpha" evidence="4">
    <location>
        <begin position="8"/>
        <end position="153"/>
    </location>
</feature>
<evidence type="ECO:0000313" key="8">
    <source>
        <dbReference type="Proteomes" id="UP000218689"/>
    </source>
</evidence>
<keyword evidence="3" id="KW-0597">Phosphoprotein</keyword>
<dbReference type="InterPro" id="IPR005841">
    <property type="entry name" value="Alpha-D-phosphohexomutase_SF"/>
</dbReference>
<feature type="domain" description="Alpha-D-phosphohexomutase alpha/beta/alpha" evidence="5">
    <location>
        <begin position="168"/>
        <end position="272"/>
    </location>
</feature>
<protein>
    <submittedName>
        <fullName evidence="7">Phosphoglucomutase</fullName>
    </submittedName>
</protein>
<dbReference type="InterPro" id="IPR050060">
    <property type="entry name" value="Phosphoglucosamine_mutase"/>
</dbReference>
<evidence type="ECO:0000256" key="2">
    <source>
        <dbReference type="ARBA" id="ARBA00010231"/>
    </source>
</evidence>
<dbReference type="Proteomes" id="UP000218689">
    <property type="component" value="Unassembled WGS sequence"/>
</dbReference>
<dbReference type="AlphaFoldDB" id="A0A224XDR4"/>